<dbReference type="Proteomes" id="UP001341840">
    <property type="component" value="Unassembled WGS sequence"/>
</dbReference>
<dbReference type="InterPro" id="IPR025768">
    <property type="entry name" value="TFG_box"/>
</dbReference>
<comment type="caution">
    <text evidence="3">The sequence shown here is derived from an EMBL/GenBank/DDBJ whole genome shotgun (WGS) entry which is preliminary data.</text>
</comment>
<protein>
    <recommendedName>
        <fullName evidence="2">TFG box profile domain-containing protein</fullName>
    </recommendedName>
</protein>
<evidence type="ECO:0000313" key="3">
    <source>
        <dbReference type="EMBL" id="MED6132770.1"/>
    </source>
</evidence>
<keyword evidence="4" id="KW-1185">Reference proteome</keyword>
<reference evidence="3 4" key="1">
    <citation type="journal article" date="2023" name="Plants (Basel)">
        <title>Bridging the Gap: Combining Genomics and Transcriptomics Approaches to Understand Stylosanthes scabra, an Orphan Legume from the Brazilian Caatinga.</title>
        <authorList>
            <person name="Ferreira-Neto J.R.C."/>
            <person name="da Silva M.D."/>
            <person name="Binneck E."/>
            <person name="de Melo N.F."/>
            <person name="da Silva R.H."/>
            <person name="de Melo A.L.T.M."/>
            <person name="Pandolfi V."/>
            <person name="Bustamante F.O."/>
            <person name="Brasileiro-Vidal A.C."/>
            <person name="Benko-Iseppon A.M."/>
        </authorList>
    </citation>
    <scope>NUCLEOTIDE SEQUENCE [LARGE SCALE GENOMIC DNA]</scope>
    <source>
        <tissue evidence="3">Leaves</tissue>
    </source>
</reference>
<feature type="short sequence motif" description="TFG box" evidence="1">
    <location>
        <begin position="43"/>
        <end position="63"/>
    </location>
</feature>
<evidence type="ECO:0000256" key="1">
    <source>
        <dbReference type="PROSITE-ProRule" id="PRU00869"/>
    </source>
</evidence>
<organism evidence="3 4">
    <name type="scientific">Stylosanthes scabra</name>
    <dbReference type="NCBI Taxonomy" id="79078"/>
    <lineage>
        <taxon>Eukaryota</taxon>
        <taxon>Viridiplantae</taxon>
        <taxon>Streptophyta</taxon>
        <taxon>Embryophyta</taxon>
        <taxon>Tracheophyta</taxon>
        <taxon>Spermatophyta</taxon>
        <taxon>Magnoliopsida</taxon>
        <taxon>eudicotyledons</taxon>
        <taxon>Gunneridae</taxon>
        <taxon>Pentapetalae</taxon>
        <taxon>rosids</taxon>
        <taxon>fabids</taxon>
        <taxon>Fabales</taxon>
        <taxon>Fabaceae</taxon>
        <taxon>Papilionoideae</taxon>
        <taxon>50 kb inversion clade</taxon>
        <taxon>dalbergioids sensu lato</taxon>
        <taxon>Dalbergieae</taxon>
        <taxon>Pterocarpus clade</taxon>
        <taxon>Stylosanthes</taxon>
    </lineage>
</organism>
<evidence type="ECO:0000313" key="4">
    <source>
        <dbReference type="Proteomes" id="UP001341840"/>
    </source>
</evidence>
<dbReference type="EMBL" id="JASCZI010060488">
    <property type="protein sequence ID" value="MED6132770.1"/>
    <property type="molecule type" value="Genomic_DNA"/>
</dbReference>
<name>A0ABU6S9R8_9FABA</name>
<sequence>MAMTQVMKMTFKMKTMVMHQKLKSRMISSTHFLVIHLIMIRKIGRVRYSEQIKIDTETFGDFSRHRGGWGGRGERSRGGGYYGRGYGYGYAGRGRGRGMSNRP</sequence>
<feature type="domain" description="TFG box profile" evidence="2">
    <location>
        <begin position="43"/>
        <end position="63"/>
    </location>
</feature>
<proteinExistence type="predicted"/>
<evidence type="ECO:0000259" key="2">
    <source>
        <dbReference type="PROSITE" id="PS51536"/>
    </source>
</evidence>
<gene>
    <name evidence="3" type="ORF">PIB30_021897</name>
</gene>
<accession>A0ABU6S9R8</accession>
<dbReference type="PROSITE" id="PS51536">
    <property type="entry name" value="TFG"/>
    <property type="match status" value="1"/>
</dbReference>